<organism evidence="1 2">
    <name type="scientific">Vanrija albida</name>
    <dbReference type="NCBI Taxonomy" id="181172"/>
    <lineage>
        <taxon>Eukaryota</taxon>
        <taxon>Fungi</taxon>
        <taxon>Dikarya</taxon>
        <taxon>Basidiomycota</taxon>
        <taxon>Agaricomycotina</taxon>
        <taxon>Tremellomycetes</taxon>
        <taxon>Trichosporonales</taxon>
        <taxon>Trichosporonaceae</taxon>
        <taxon>Vanrija</taxon>
    </lineage>
</organism>
<proteinExistence type="predicted"/>
<protein>
    <recommendedName>
        <fullName evidence="3">Bacterial collagen-like protein middle domain-containing protein</fullName>
    </recommendedName>
</protein>
<dbReference type="EMBL" id="JBBXJM010000003">
    <property type="protein sequence ID" value="KAL1410365.1"/>
    <property type="molecule type" value="Genomic_DNA"/>
</dbReference>
<comment type="caution">
    <text evidence="1">The sequence shown here is derived from an EMBL/GenBank/DDBJ whole genome shotgun (WGS) entry which is preliminary data.</text>
</comment>
<sequence>MKFAFFLLPLALAAPIADIANAPSAEERAVAPAQPEVEGRQLLGGVTGLLGGLLGGLGSPLNLNGNVLNLLTSNLGQSLQPLPLSQVYSLVSLVQGVVAGNGVLPKVLPTGLPTSLSNAQFDAFIYNTQQILKGVPGMPAGLIGSLGTILGKVVPVSGGGGAAPPGSTDLGVGLTSLVGQAVRLITGFNPAASPDVIGQNLGQLDALLKKILAALPTSSAGVDVGGLTSGLGQLVNNLSAYLGELQNPTNPLILQPGQGVVSSLGGILRGLAVVNGLNNVVANLAGQIKLGGNNNLNRLLARAIATALQLVQGLLQTLGLGNVAAQLLGSLGIGSGGGLLGLGL</sequence>
<keyword evidence="2" id="KW-1185">Reference proteome</keyword>
<evidence type="ECO:0008006" key="3">
    <source>
        <dbReference type="Google" id="ProtNLM"/>
    </source>
</evidence>
<accession>A0ABR3Q6J2</accession>
<gene>
    <name evidence="1" type="ORF">Q8F55_004373</name>
</gene>
<evidence type="ECO:0000313" key="1">
    <source>
        <dbReference type="EMBL" id="KAL1410365.1"/>
    </source>
</evidence>
<dbReference type="GeneID" id="95985416"/>
<name>A0ABR3Q6J2_9TREE</name>
<dbReference type="RefSeq" id="XP_069210309.1">
    <property type="nucleotide sequence ID" value="XM_069352891.1"/>
</dbReference>
<evidence type="ECO:0000313" key="2">
    <source>
        <dbReference type="Proteomes" id="UP001565368"/>
    </source>
</evidence>
<reference evidence="1 2" key="1">
    <citation type="submission" date="2023-08" db="EMBL/GenBank/DDBJ databases">
        <title>Annotated Genome Sequence of Vanrija albida AlHP1.</title>
        <authorList>
            <person name="Herzog R."/>
        </authorList>
    </citation>
    <scope>NUCLEOTIDE SEQUENCE [LARGE SCALE GENOMIC DNA]</scope>
    <source>
        <strain evidence="1 2">AlHP1</strain>
    </source>
</reference>
<dbReference type="Proteomes" id="UP001565368">
    <property type="component" value="Unassembled WGS sequence"/>
</dbReference>